<proteinExistence type="predicted"/>
<dbReference type="KEGG" id="srm:SRM_01139"/>
<reference evidence="2 3" key="1">
    <citation type="journal article" date="2010" name="ISME J.">
        <title>Fine-scale evolution: genomic, phenotypic and ecological differentiation in two coexisting Salinibacter ruber strains.</title>
        <authorList>
            <person name="Pena A."/>
            <person name="Teeling H."/>
            <person name="Huerta-Cepas J."/>
            <person name="Santos F."/>
            <person name="Yarza P."/>
            <person name="Brito-Echeverria J."/>
            <person name="Lucio M."/>
            <person name="Schmitt-Kopplin P."/>
            <person name="Meseguer I."/>
            <person name="Schenowitz C."/>
            <person name="Dossat C."/>
            <person name="Barbe V."/>
            <person name="Dopazo J."/>
            <person name="Rossello-Mora R."/>
            <person name="Schuler M."/>
            <person name="Glockner F.O."/>
            <person name="Amann R."/>
            <person name="Gabaldon T."/>
            <person name="Anton J."/>
        </authorList>
    </citation>
    <scope>NUCLEOTIDE SEQUENCE [LARGE SCALE GENOMIC DNA]</scope>
    <source>
        <strain evidence="2 3">M8</strain>
    </source>
</reference>
<name>D5H7Q5_SALRM</name>
<protein>
    <submittedName>
        <fullName evidence="2">Uncharacterized protein</fullName>
    </submittedName>
</protein>
<evidence type="ECO:0000313" key="3">
    <source>
        <dbReference type="Proteomes" id="UP000000933"/>
    </source>
</evidence>
<evidence type="ECO:0000313" key="2">
    <source>
        <dbReference type="EMBL" id="CBH24060.1"/>
    </source>
</evidence>
<dbReference type="AlphaFoldDB" id="D5H7Q5"/>
<reference evidence="3" key="2">
    <citation type="submission" date="2010-04" db="EMBL/GenBank/DDBJ databases">
        <title>Genome sequence of Salinibacter ruber M8.</title>
        <authorList>
            <consortium name="Genoscope"/>
        </authorList>
    </citation>
    <scope>NUCLEOTIDE SEQUENCE [LARGE SCALE GENOMIC DNA]</scope>
    <source>
        <strain evidence="3">M8</strain>
    </source>
</reference>
<dbReference type="Proteomes" id="UP000000933">
    <property type="component" value="Chromosome"/>
</dbReference>
<feature type="compositionally biased region" description="Polar residues" evidence="1">
    <location>
        <begin position="1"/>
        <end position="10"/>
    </location>
</feature>
<dbReference type="EMBL" id="FP565814">
    <property type="protein sequence ID" value="CBH24060.1"/>
    <property type="molecule type" value="Genomic_DNA"/>
</dbReference>
<sequence length="74" mass="7944">MVAQPNQSHSGAPDVSDEASGRERTGGPYADGIRRGGGSEAIRRLARAGDNDTEADKYSEDDKTSVQNREQVRP</sequence>
<accession>D5H7Q5</accession>
<gene>
    <name evidence="2" type="ordered locus">SRM_01139</name>
</gene>
<organism evidence="2 3">
    <name type="scientific">Salinibacter ruber (strain M8)</name>
    <dbReference type="NCBI Taxonomy" id="761659"/>
    <lineage>
        <taxon>Bacteria</taxon>
        <taxon>Pseudomonadati</taxon>
        <taxon>Rhodothermota</taxon>
        <taxon>Rhodothermia</taxon>
        <taxon>Rhodothermales</taxon>
        <taxon>Salinibacteraceae</taxon>
        <taxon>Salinibacter</taxon>
    </lineage>
</organism>
<dbReference type="HOGENOM" id="CLU_2685724_0_0_10"/>
<feature type="region of interest" description="Disordered" evidence="1">
    <location>
        <begin position="1"/>
        <end position="74"/>
    </location>
</feature>
<evidence type="ECO:0000256" key="1">
    <source>
        <dbReference type="SAM" id="MobiDB-lite"/>
    </source>
</evidence>
<feature type="compositionally biased region" description="Basic and acidic residues" evidence="1">
    <location>
        <begin position="41"/>
        <end position="74"/>
    </location>
</feature>